<name>A0A225MLB0_9BURK</name>
<dbReference type="SUPFAM" id="SSF54427">
    <property type="entry name" value="NTF2-like"/>
    <property type="match status" value="1"/>
</dbReference>
<dbReference type="Gene3D" id="3.10.450.50">
    <property type="match status" value="1"/>
</dbReference>
<evidence type="ECO:0000313" key="2">
    <source>
        <dbReference type="EMBL" id="OWT60291.1"/>
    </source>
</evidence>
<dbReference type="AlphaFoldDB" id="A0A225MLB0"/>
<dbReference type="Proteomes" id="UP000214603">
    <property type="component" value="Unassembled WGS sequence"/>
</dbReference>
<accession>A0A225MLB0</accession>
<proteinExistence type="predicted"/>
<comment type="caution">
    <text evidence="2">The sequence shown here is derived from an EMBL/GenBank/DDBJ whole genome shotgun (WGS) entry which is preliminary data.</text>
</comment>
<evidence type="ECO:0000259" key="1">
    <source>
        <dbReference type="Pfam" id="PF13577"/>
    </source>
</evidence>
<dbReference type="EMBL" id="NJIH01000006">
    <property type="protein sequence ID" value="OWT60291.1"/>
    <property type="molecule type" value="Genomic_DNA"/>
</dbReference>
<gene>
    <name evidence="2" type="ORF">CEY11_11610</name>
</gene>
<dbReference type="RefSeq" id="WP_088603548.1">
    <property type="nucleotide sequence ID" value="NZ_NJIH01000006.1"/>
</dbReference>
<protein>
    <recommendedName>
        <fullName evidence="1">SnoaL-like domain-containing protein</fullName>
    </recommendedName>
</protein>
<feature type="domain" description="SnoaL-like" evidence="1">
    <location>
        <begin position="6"/>
        <end position="75"/>
    </location>
</feature>
<evidence type="ECO:0000313" key="3">
    <source>
        <dbReference type="Proteomes" id="UP000214603"/>
    </source>
</evidence>
<reference evidence="3" key="1">
    <citation type="submission" date="2017-06" db="EMBL/GenBank/DDBJ databases">
        <title>Herbaspirillum phytohormonus sp. nov., isolated from the root nodule of Robinia pseudoacacia in lead-zinc mine.</title>
        <authorList>
            <person name="Fan M."/>
            <person name="Lin Y."/>
        </authorList>
    </citation>
    <scope>NUCLEOTIDE SEQUENCE [LARGE SCALE GENOMIC DNA]</scope>
    <source>
        <strain evidence="3">SC-089</strain>
    </source>
</reference>
<sequence>MLSGRIIEQYFQALQTRDGSLAASLFAEEGAIDDFRGRHHAGRGAIAAFIGQVPTLELEFPCAHVAQANRITVYGNILYPGQPPILVRWVFTAENGLIGHLCNSRIELIPESIRNRKS</sequence>
<keyword evidence="3" id="KW-1185">Reference proteome</keyword>
<dbReference type="InterPro" id="IPR037401">
    <property type="entry name" value="SnoaL-like"/>
</dbReference>
<organism evidence="2 3">
    <name type="scientific">Candidimonas nitroreducens</name>
    <dbReference type="NCBI Taxonomy" id="683354"/>
    <lineage>
        <taxon>Bacteria</taxon>
        <taxon>Pseudomonadati</taxon>
        <taxon>Pseudomonadota</taxon>
        <taxon>Betaproteobacteria</taxon>
        <taxon>Burkholderiales</taxon>
        <taxon>Alcaligenaceae</taxon>
        <taxon>Candidimonas</taxon>
    </lineage>
</organism>
<dbReference type="InterPro" id="IPR032710">
    <property type="entry name" value="NTF2-like_dom_sf"/>
</dbReference>
<dbReference type="Pfam" id="PF13577">
    <property type="entry name" value="SnoaL_4"/>
    <property type="match status" value="1"/>
</dbReference>